<comment type="catalytic activity">
    <reaction evidence="5">
        <text>serotonin + octadecanoyl-CoA = N-octadecanoyl-serotonin + CoA + H(+)</text>
        <dbReference type="Rhea" id="RHEA:51400"/>
        <dbReference type="ChEBI" id="CHEBI:15378"/>
        <dbReference type="ChEBI" id="CHEBI:57287"/>
        <dbReference type="ChEBI" id="CHEBI:57394"/>
        <dbReference type="ChEBI" id="CHEBI:134065"/>
        <dbReference type="ChEBI" id="CHEBI:350546"/>
    </reaction>
    <physiologicalReaction direction="left-to-right" evidence="5">
        <dbReference type="Rhea" id="RHEA:51401"/>
    </physiologicalReaction>
</comment>
<evidence type="ECO:0000313" key="13">
    <source>
        <dbReference type="EMBL" id="CAF1507653.1"/>
    </source>
</evidence>
<feature type="domain" description="N-acetyltransferase" evidence="12">
    <location>
        <begin position="7"/>
        <end position="209"/>
    </location>
</feature>
<evidence type="ECO:0000256" key="8">
    <source>
        <dbReference type="ARBA" id="ARBA00051823"/>
    </source>
</evidence>
<name>A0A815TNV5_ADIRI</name>
<dbReference type="Proteomes" id="UP000663828">
    <property type="component" value="Unassembled WGS sequence"/>
</dbReference>
<evidence type="ECO:0000256" key="4">
    <source>
        <dbReference type="ARBA" id="ARBA00050189"/>
    </source>
</evidence>
<dbReference type="Gene3D" id="3.40.630.30">
    <property type="match status" value="1"/>
</dbReference>
<dbReference type="InterPro" id="IPR000182">
    <property type="entry name" value="GNAT_dom"/>
</dbReference>
<dbReference type="FunFam" id="3.40.630.30:FF:000046">
    <property type="entry name" value="Dopamine N-acetyltransferase"/>
    <property type="match status" value="1"/>
</dbReference>
<evidence type="ECO:0000259" key="12">
    <source>
        <dbReference type="PROSITE" id="PS51186"/>
    </source>
</evidence>
<comment type="catalytic activity">
    <reaction evidence="8">
        <text>serotonin + (9Z)-octadecenoyl-CoA = N-(9Z-octadecenoyl)-serotonin + CoA + H(+)</text>
        <dbReference type="Rhea" id="RHEA:51392"/>
        <dbReference type="ChEBI" id="CHEBI:15378"/>
        <dbReference type="ChEBI" id="CHEBI:57287"/>
        <dbReference type="ChEBI" id="CHEBI:57387"/>
        <dbReference type="ChEBI" id="CHEBI:134064"/>
        <dbReference type="ChEBI" id="CHEBI:350546"/>
    </reaction>
    <physiologicalReaction direction="left-to-right" evidence="8">
        <dbReference type="Rhea" id="RHEA:51393"/>
    </physiologicalReaction>
</comment>
<protein>
    <recommendedName>
        <fullName evidence="3">aralkylamine N-acetyltransferase</fullName>
        <ecNumber evidence="3">2.3.1.87</ecNumber>
    </recommendedName>
</protein>
<proteinExistence type="inferred from homology"/>
<comment type="catalytic activity">
    <reaction evidence="11">
        <text>serotonin + acetyl-CoA = N-acetylserotonin + CoA + H(+)</text>
        <dbReference type="Rhea" id="RHEA:25217"/>
        <dbReference type="ChEBI" id="CHEBI:15378"/>
        <dbReference type="ChEBI" id="CHEBI:17697"/>
        <dbReference type="ChEBI" id="CHEBI:57287"/>
        <dbReference type="ChEBI" id="CHEBI:57288"/>
        <dbReference type="ChEBI" id="CHEBI:350546"/>
        <dbReference type="EC" id="2.3.1.87"/>
    </reaction>
    <physiologicalReaction direction="left-to-right" evidence="11">
        <dbReference type="Rhea" id="RHEA:25218"/>
    </physiologicalReaction>
</comment>
<evidence type="ECO:0000256" key="11">
    <source>
        <dbReference type="ARBA" id="ARBA00052491"/>
    </source>
</evidence>
<dbReference type="GO" id="GO:0004059">
    <property type="term" value="F:aralkylamine N-acetyltransferase activity"/>
    <property type="evidence" value="ECO:0007669"/>
    <property type="project" value="UniProtKB-EC"/>
</dbReference>
<dbReference type="PANTHER" id="PTHR20905:SF1">
    <property type="entry name" value="AT07410P-RELATED"/>
    <property type="match status" value="1"/>
</dbReference>
<keyword evidence="14" id="KW-1185">Reference proteome</keyword>
<comment type="catalytic activity">
    <reaction evidence="10">
        <text>dopamine + hexadecanoyl-CoA = N-hexadecanoyl-dopamine + CoA + H(+)</text>
        <dbReference type="Rhea" id="RHEA:51376"/>
        <dbReference type="ChEBI" id="CHEBI:15378"/>
        <dbReference type="ChEBI" id="CHEBI:57287"/>
        <dbReference type="ChEBI" id="CHEBI:57379"/>
        <dbReference type="ChEBI" id="CHEBI:59905"/>
        <dbReference type="ChEBI" id="CHEBI:134058"/>
    </reaction>
    <physiologicalReaction direction="left-to-right" evidence="10">
        <dbReference type="Rhea" id="RHEA:51377"/>
    </physiologicalReaction>
</comment>
<gene>
    <name evidence="13" type="ORF">XAT740_LOCUS40031</name>
</gene>
<comment type="caution">
    <text evidence="13">The sequence shown here is derived from an EMBL/GenBank/DDBJ whole genome shotgun (WGS) entry which is preliminary data.</text>
</comment>
<evidence type="ECO:0000313" key="14">
    <source>
        <dbReference type="Proteomes" id="UP000663828"/>
    </source>
</evidence>
<evidence type="ECO:0000256" key="3">
    <source>
        <dbReference type="ARBA" id="ARBA00039114"/>
    </source>
</evidence>
<dbReference type="CDD" id="cd04301">
    <property type="entry name" value="NAT_SF"/>
    <property type="match status" value="1"/>
</dbReference>
<dbReference type="PROSITE" id="PS51186">
    <property type="entry name" value="GNAT"/>
    <property type="match status" value="1"/>
</dbReference>
<comment type="catalytic activity">
    <reaction evidence="7">
        <text>dopamine + acetyl-CoA = N-acetyldopamine + CoA + H(+)</text>
        <dbReference type="Rhea" id="RHEA:51388"/>
        <dbReference type="ChEBI" id="CHEBI:15378"/>
        <dbReference type="ChEBI" id="CHEBI:57287"/>
        <dbReference type="ChEBI" id="CHEBI:57288"/>
        <dbReference type="ChEBI" id="CHEBI:59905"/>
        <dbReference type="ChEBI" id="CHEBI:125678"/>
    </reaction>
    <physiologicalReaction direction="left-to-right" evidence="7">
        <dbReference type="Rhea" id="RHEA:51389"/>
    </physiologicalReaction>
</comment>
<dbReference type="PANTHER" id="PTHR20905">
    <property type="entry name" value="N-ACETYLTRANSFERASE-RELATED"/>
    <property type="match status" value="1"/>
</dbReference>
<evidence type="ECO:0000256" key="9">
    <source>
        <dbReference type="ARBA" id="ARBA00052178"/>
    </source>
</evidence>
<dbReference type="Pfam" id="PF00583">
    <property type="entry name" value="Acetyltransf_1"/>
    <property type="match status" value="1"/>
</dbReference>
<evidence type="ECO:0000256" key="1">
    <source>
        <dbReference type="ARBA" id="ARBA00022679"/>
    </source>
</evidence>
<dbReference type="AlphaFoldDB" id="A0A815TNV5"/>
<accession>A0A815TNV5</accession>
<dbReference type="EC" id="2.3.1.87" evidence="3"/>
<evidence type="ECO:0000256" key="5">
    <source>
        <dbReference type="ARBA" id="ARBA00050849"/>
    </source>
</evidence>
<keyword evidence="1" id="KW-0808">Transferase</keyword>
<evidence type="ECO:0000256" key="2">
    <source>
        <dbReference type="ARBA" id="ARBA00038182"/>
    </source>
</evidence>
<evidence type="ECO:0000256" key="7">
    <source>
        <dbReference type="ARBA" id="ARBA00051711"/>
    </source>
</evidence>
<comment type="catalytic activity">
    <reaction evidence="4">
        <text>dopamine + (9Z)-octadecenoyl-CoA = N-(9Z-octadecanoyl)-dopamine + CoA + H(+)</text>
        <dbReference type="Rhea" id="RHEA:51380"/>
        <dbReference type="ChEBI" id="CHEBI:15378"/>
        <dbReference type="ChEBI" id="CHEBI:31883"/>
        <dbReference type="ChEBI" id="CHEBI:57287"/>
        <dbReference type="ChEBI" id="CHEBI:57387"/>
        <dbReference type="ChEBI" id="CHEBI:59905"/>
    </reaction>
    <physiologicalReaction direction="left-to-right" evidence="4">
        <dbReference type="Rhea" id="RHEA:51381"/>
    </physiologicalReaction>
</comment>
<dbReference type="InterPro" id="IPR016181">
    <property type="entry name" value="Acyl_CoA_acyltransferase"/>
</dbReference>
<comment type="similarity">
    <text evidence="2">Belongs to the acetyltransferase family. AANAT subfamily.</text>
</comment>
<comment type="catalytic activity">
    <reaction evidence="9">
        <text>serotonin + hexadecanoyl-CoA = N-hexadecanoyl-serotonin + CoA + H(+)</text>
        <dbReference type="Rhea" id="RHEA:51384"/>
        <dbReference type="ChEBI" id="CHEBI:15378"/>
        <dbReference type="ChEBI" id="CHEBI:57287"/>
        <dbReference type="ChEBI" id="CHEBI:57379"/>
        <dbReference type="ChEBI" id="CHEBI:134059"/>
        <dbReference type="ChEBI" id="CHEBI:350546"/>
    </reaction>
    <physiologicalReaction direction="left-to-right" evidence="9">
        <dbReference type="Rhea" id="RHEA:51385"/>
    </physiologicalReaction>
</comment>
<evidence type="ECO:0000256" key="10">
    <source>
        <dbReference type="ARBA" id="ARBA00052335"/>
    </source>
</evidence>
<reference evidence="13" key="1">
    <citation type="submission" date="2021-02" db="EMBL/GenBank/DDBJ databases">
        <authorList>
            <person name="Nowell W R."/>
        </authorList>
    </citation>
    <scope>NUCLEOTIDE SEQUENCE</scope>
</reference>
<dbReference type="SUPFAM" id="SSF55729">
    <property type="entry name" value="Acyl-CoA N-acyltransferases (Nat)"/>
    <property type="match status" value="1"/>
</dbReference>
<comment type="catalytic activity">
    <reaction evidence="6">
        <text>serotonin + (5Z,8Z,11Z,14Z)-eicosatetraenoyl-CoA = N-[(5Z,8Z,11Z,14Z)-eicosatetraenoyl]-serotonin + CoA + H(+)</text>
        <dbReference type="Rhea" id="RHEA:51396"/>
        <dbReference type="ChEBI" id="CHEBI:15378"/>
        <dbReference type="ChEBI" id="CHEBI:57287"/>
        <dbReference type="ChEBI" id="CHEBI:57368"/>
        <dbReference type="ChEBI" id="CHEBI:132255"/>
        <dbReference type="ChEBI" id="CHEBI:350546"/>
    </reaction>
    <physiologicalReaction direction="left-to-right" evidence="6">
        <dbReference type="Rhea" id="RHEA:51397"/>
    </physiologicalReaction>
</comment>
<evidence type="ECO:0000256" key="6">
    <source>
        <dbReference type="ARBA" id="ARBA00051284"/>
    </source>
</evidence>
<dbReference type="EMBL" id="CAJNOR010004506">
    <property type="protein sequence ID" value="CAF1507653.1"/>
    <property type="molecule type" value="Genomic_DNA"/>
</dbReference>
<sequence length="209" mass="23960">MTSSTAFDIHLMTEDDHDQVLSLLLNSFFQDEPITRCIQLTDTLDFAKSIIQGCLKDKCSFVAYHPQTKQIAAICLNEIIYKNNNENNSQWGEKVRFIFEILSAVHKKRSIFEEFSADKLLHIYIISVDQSARGHGLASKLIAKSIEYGKELQMIGAYAEATNLISLKCFKQQKFDVFDELIYANYNPQRLAGLKGEIYDRCYLVARKL</sequence>
<organism evidence="13 14">
    <name type="scientific">Adineta ricciae</name>
    <name type="common">Rotifer</name>
    <dbReference type="NCBI Taxonomy" id="249248"/>
    <lineage>
        <taxon>Eukaryota</taxon>
        <taxon>Metazoa</taxon>
        <taxon>Spiralia</taxon>
        <taxon>Gnathifera</taxon>
        <taxon>Rotifera</taxon>
        <taxon>Eurotatoria</taxon>
        <taxon>Bdelloidea</taxon>
        <taxon>Adinetida</taxon>
        <taxon>Adinetidae</taxon>
        <taxon>Adineta</taxon>
    </lineage>
</organism>